<protein>
    <recommendedName>
        <fullName evidence="3">Methyltransferase</fullName>
    </recommendedName>
</protein>
<dbReference type="Gene3D" id="3.40.50.150">
    <property type="entry name" value="Vaccinia Virus protein VP39"/>
    <property type="match status" value="1"/>
</dbReference>
<evidence type="ECO:0000313" key="1">
    <source>
        <dbReference type="EMBL" id="OGF14642.1"/>
    </source>
</evidence>
<evidence type="ECO:0008006" key="3">
    <source>
        <dbReference type="Google" id="ProtNLM"/>
    </source>
</evidence>
<organism evidence="1 2">
    <name type="scientific">Candidatus Falkowbacteria bacterium RIFCSPHIGHO2_02_FULL_45_15</name>
    <dbReference type="NCBI Taxonomy" id="1797987"/>
    <lineage>
        <taxon>Bacteria</taxon>
        <taxon>Candidatus Falkowiibacteriota</taxon>
    </lineage>
</organism>
<dbReference type="InterPro" id="IPR029063">
    <property type="entry name" value="SAM-dependent_MTases_sf"/>
</dbReference>
<sequence length="246" mass="28091">MKTILIKVGAIITTPLKLFLNHPWVRNKLIFSDVINAHPDEIMLKNALEFAAHANLAGDYLEFGVWKGRSFARAFNIWKWISKNSNRLKGMKFYAFDSFAGLPEITSAEDKATGEFTKGQYSCSEDEFKKIIAGRGVDLNKVITTKGWYDKILNNETKQSLGIKSAAIIFIDSDLYDSAVSVLNFITDYVEDGTILIFDDWFCFKGDPAKGEQKAFAEWLARNPQLRETEYQKFNWKGNSFIMHKN</sequence>
<dbReference type="AlphaFoldDB" id="A0A1F5RJX4"/>
<dbReference type="Pfam" id="PF05711">
    <property type="entry name" value="TylF"/>
    <property type="match status" value="1"/>
</dbReference>
<reference evidence="1 2" key="1">
    <citation type="journal article" date="2016" name="Nat. Commun.">
        <title>Thousands of microbial genomes shed light on interconnected biogeochemical processes in an aquifer system.</title>
        <authorList>
            <person name="Anantharaman K."/>
            <person name="Brown C.T."/>
            <person name="Hug L.A."/>
            <person name="Sharon I."/>
            <person name="Castelle C.J."/>
            <person name="Probst A.J."/>
            <person name="Thomas B.C."/>
            <person name="Singh A."/>
            <person name="Wilkins M.J."/>
            <person name="Karaoz U."/>
            <person name="Brodie E.L."/>
            <person name="Williams K.H."/>
            <person name="Hubbard S.S."/>
            <person name="Banfield J.F."/>
        </authorList>
    </citation>
    <scope>NUCLEOTIDE SEQUENCE [LARGE SCALE GENOMIC DNA]</scope>
</reference>
<gene>
    <name evidence="1" type="ORF">A3D54_01725</name>
</gene>
<name>A0A1F5RJX4_9BACT</name>
<evidence type="ECO:0000313" key="2">
    <source>
        <dbReference type="Proteomes" id="UP000177691"/>
    </source>
</evidence>
<accession>A0A1F5RJX4</accession>
<dbReference type="PANTHER" id="PTHR40036:SF1">
    <property type="entry name" value="MACROCIN O-METHYLTRANSFERASE"/>
    <property type="match status" value="1"/>
</dbReference>
<dbReference type="EMBL" id="MFFU01000062">
    <property type="protein sequence ID" value="OGF14642.1"/>
    <property type="molecule type" value="Genomic_DNA"/>
</dbReference>
<proteinExistence type="predicted"/>
<comment type="caution">
    <text evidence="1">The sequence shown here is derived from an EMBL/GenBank/DDBJ whole genome shotgun (WGS) entry which is preliminary data.</text>
</comment>
<dbReference type="PANTHER" id="PTHR40036">
    <property type="entry name" value="MACROCIN O-METHYLTRANSFERASE"/>
    <property type="match status" value="1"/>
</dbReference>
<dbReference type="InterPro" id="IPR008884">
    <property type="entry name" value="TylF_MeTrfase"/>
</dbReference>
<dbReference type="Proteomes" id="UP000177691">
    <property type="component" value="Unassembled WGS sequence"/>
</dbReference>